<sequence length="173" mass="19542">MKSNEYSTSTLRTLLANNTLTHSDESKRNGNEVSNVPAPQMSRLLFHLRKALTGREVSLTCPHQSTVALELMLSIYGFLLSRFLLDLDETHAITTCEQLLSEGSIFEIESLAVNDKKVIDDRGHQMNQYPLFRIQKGCANIESVQTSNLRNKVNKKRQSQCEKLSSIDGMQIK</sequence>
<dbReference type="AlphaFoldDB" id="A0A0M3ITP6"/>
<keyword evidence="1" id="KW-1185">Reference proteome</keyword>
<accession>A0A0M3ITP6</accession>
<reference evidence="2" key="1">
    <citation type="submission" date="2017-02" db="UniProtKB">
        <authorList>
            <consortium name="WormBaseParasite"/>
        </authorList>
    </citation>
    <scope>IDENTIFICATION</scope>
</reference>
<protein>
    <submittedName>
        <fullName evidence="2">Uncharacterized protein</fullName>
    </submittedName>
</protein>
<dbReference type="Proteomes" id="UP000036681">
    <property type="component" value="Unplaced"/>
</dbReference>
<dbReference type="WBParaSite" id="ALUE_0002212401-mRNA-1">
    <property type="protein sequence ID" value="ALUE_0002212401-mRNA-1"/>
    <property type="gene ID" value="ALUE_0002212401"/>
</dbReference>
<evidence type="ECO:0000313" key="2">
    <source>
        <dbReference type="WBParaSite" id="ALUE_0002212401-mRNA-1"/>
    </source>
</evidence>
<proteinExistence type="predicted"/>
<name>A0A0M3ITP6_ASCLU</name>
<organism evidence="1 2">
    <name type="scientific">Ascaris lumbricoides</name>
    <name type="common">Giant roundworm</name>
    <dbReference type="NCBI Taxonomy" id="6252"/>
    <lineage>
        <taxon>Eukaryota</taxon>
        <taxon>Metazoa</taxon>
        <taxon>Ecdysozoa</taxon>
        <taxon>Nematoda</taxon>
        <taxon>Chromadorea</taxon>
        <taxon>Rhabditida</taxon>
        <taxon>Spirurina</taxon>
        <taxon>Ascaridomorpha</taxon>
        <taxon>Ascaridoidea</taxon>
        <taxon>Ascarididae</taxon>
        <taxon>Ascaris</taxon>
    </lineage>
</organism>
<evidence type="ECO:0000313" key="1">
    <source>
        <dbReference type="Proteomes" id="UP000036681"/>
    </source>
</evidence>